<dbReference type="PANTHER" id="PTHR13213">
    <property type="entry name" value="MYB-BINDING PROTEIN 1A FAMILY MEMBER"/>
    <property type="match status" value="1"/>
</dbReference>
<evidence type="ECO:0000256" key="4">
    <source>
        <dbReference type="SAM" id="MobiDB-lite"/>
    </source>
</evidence>
<protein>
    <submittedName>
        <fullName evidence="5">Piso0_005314 protein</fullName>
    </submittedName>
</protein>
<accession>G8Y4S5</accession>
<dbReference type="eggNOG" id="KOG1926">
    <property type="taxonomic scope" value="Eukaryota"/>
</dbReference>
<dbReference type="InterPro" id="IPR007015">
    <property type="entry name" value="DNA_pol_V/MYBBP1A"/>
</dbReference>
<comment type="similarity">
    <text evidence="2">Belongs to the MYBBP1A family.</text>
</comment>
<dbReference type="HOGENOM" id="CLU_005212_1_0_1"/>
<evidence type="ECO:0000313" key="5">
    <source>
        <dbReference type="EMBL" id="CCE85693.1"/>
    </source>
</evidence>
<dbReference type="Pfam" id="PF04931">
    <property type="entry name" value="DNA_pol_phi"/>
    <property type="match status" value="1"/>
</dbReference>
<dbReference type="OMA" id="VWKHDDP"/>
<dbReference type="OrthoDB" id="342531at2759"/>
<evidence type="ECO:0000313" key="6">
    <source>
        <dbReference type="Proteomes" id="UP000005222"/>
    </source>
</evidence>
<comment type="subcellular location">
    <subcellularLocation>
        <location evidence="1">Nucleus</location>
    </subcellularLocation>
</comment>
<dbReference type="Proteomes" id="UP000005222">
    <property type="component" value="Chromosome M"/>
</dbReference>
<feature type="region of interest" description="Disordered" evidence="4">
    <location>
        <begin position="731"/>
        <end position="784"/>
    </location>
</feature>
<dbReference type="PANTHER" id="PTHR13213:SF2">
    <property type="entry name" value="MYB-BINDING PROTEIN 1A"/>
    <property type="match status" value="1"/>
</dbReference>
<organism evidence="5 6">
    <name type="scientific">Pichia sorbitophila (strain ATCC MYA-4447 / BCRC 22081 / CBS 7064 / NBRC 10061 / NRRL Y-12695)</name>
    <name type="common">Hybrid yeast</name>
    <dbReference type="NCBI Taxonomy" id="559304"/>
    <lineage>
        <taxon>Eukaryota</taxon>
        <taxon>Fungi</taxon>
        <taxon>Dikarya</taxon>
        <taxon>Ascomycota</taxon>
        <taxon>Saccharomycotina</taxon>
        <taxon>Pichiomycetes</taxon>
        <taxon>Debaryomycetaceae</taxon>
        <taxon>Millerozyma</taxon>
    </lineage>
</organism>
<dbReference type="GO" id="GO:0006355">
    <property type="term" value="P:regulation of DNA-templated transcription"/>
    <property type="evidence" value="ECO:0007669"/>
    <property type="project" value="InterPro"/>
</dbReference>
<feature type="compositionally biased region" description="Acidic residues" evidence="4">
    <location>
        <begin position="810"/>
        <end position="828"/>
    </location>
</feature>
<name>G8Y4S5_PICSO</name>
<dbReference type="InterPro" id="IPR016024">
    <property type="entry name" value="ARM-type_fold"/>
</dbReference>
<keyword evidence="3" id="KW-0539">Nucleus</keyword>
<reference evidence="5 6" key="1">
    <citation type="journal article" date="2012" name="G3 (Bethesda)">
        <title>Pichia sorbitophila, an interspecies yeast hybrid reveals early steps of genome resolution following polyploidization.</title>
        <authorList>
            <person name="Leh Louis V."/>
            <person name="Despons L."/>
            <person name="Friedrich A."/>
            <person name="Martin T."/>
            <person name="Durrens P."/>
            <person name="Casaregola S."/>
            <person name="Neuveglise C."/>
            <person name="Fairhead C."/>
            <person name="Marck C."/>
            <person name="Cruz J.A."/>
            <person name="Straub M.L."/>
            <person name="Kugler V."/>
            <person name="Sacerdot C."/>
            <person name="Uzunov Z."/>
            <person name="Thierry A."/>
            <person name="Weiss S."/>
            <person name="Bleykasten C."/>
            <person name="De Montigny J."/>
            <person name="Jacques N."/>
            <person name="Jung P."/>
            <person name="Lemaire M."/>
            <person name="Mallet S."/>
            <person name="Morel G."/>
            <person name="Richard G.F."/>
            <person name="Sarkar A."/>
            <person name="Savel G."/>
            <person name="Schacherer J."/>
            <person name="Seret M.L."/>
            <person name="Talla E."/>
            <person name="Samson G."/>
            <person name="Jubin C."/>
            <person name="Poulain J."/>
            <person name="Vacherie B."/>
            <person name="Barbe V."/>
            <person name="Pelletier E."/>
            <person name="Sherman D.J."/>
            <person name="Westhof E."/>
            <person name="Weissenbach J."/>
            <person name="Baret P.V."/>
            <person name="Wincker P."/>
            <person name="Gaillardin C."/>
            <person name="Dujon B."/>
            <person name="Souciet J.L."/>
        </authorList>
    </citation>
    <scope>NUCLEOTIDE SEQUENCE [LARGE SCALE GENOMIC DNA]</scope>
    <source>
        <strain evidence="6">ATCC MYA-4447 / BCRC 22081 / CBS 7064 / NBRC 10061 / NRRL Y-12695</strain>
    </source>
</reference>
<dbReference type="GO" id="GO:0005730">
    <property type="term" value="C:nucleolus"/>
    <property type="evidence" value="ECO:0007669"/>
    <property type="project" value="InterPro"/>
</dbReference>
<keyword evidence="6" id="KW-1185">Reference proteome</keyword>
<dbReference type="FunCoup" id="G8Y4S5">
    <property type="interactions" value="640"/>
</dbReference>
<dbReference type="SUPFAM" id="SSF48371">
    <property type="entry name" value="ARM repeat"/>
    <property type="match status" value="1"/>
</dbReference>
<feature type="compositionally biased region" description="Acidic residues" evidence="4">
    <location>
        <begin position="750"/>
        <end position="783"/>
    </location>
</feature>
<evidence type="ECO:0000256" key="3">
    <source>
        <dbReference type="ARBA" id="ARBA00023242"/>
    </source>
</evidence>
<feature type="region of interest" description="Disordered" evidence="4">
    <location>
        <begin position="291"/>
        <end position="313"/>
    </location>
</feature>
<feature type="compositionally biased region" description="Basic and acidic residues" evidence="4">
    <location>
        <begin position="293"/>
        <end position="307"/>
    </location>
</feature>
<dbReference type="InParanoid" id="G8Y4S5"/>
<dbReference type="STRING" id="559304.G8Y4S5"/>
<proteinExistence type="inferred from homology"/>
<evidence type="ECO:0000256" key="1">
    <source>
        <dbReference type="ARBA" id="ARBA00004123"/>
    </source>
</evidence>
<feature type="region of interest" description="Disordered" evidence="4">
    <location>
        <begin position="802"/>
        <end position="828"/>
    </location>
</feature>
<gene>
    <name evidence="5" type="primary">Piso0_005314</name>
    <name evidence="5" type="ORF">GNLVRS01_PISO0M12112g</name>
</gene>
<dbReference type="EMBL" id="FO082047">
    <property type="protein sequence ID" value="CCE85693.1"/>
    <property type="molecule type" value="Genomic_DNA"/>
</dbReference>
<evidence type="ECO:0000256" key="2">
    <source>
        <dbReference type="ARBA" id="ARBA00006809"/>
    </source>
</evidence>
<dbReference type="GO" id="GO:0000182">
    <property type="term" value="F:rDNA binding"/>
    <property type="evidence" value="ECO:0007669"/>
    <property type="project" value="TreeGrafter"/>
</dbReference>
<feature type="compositionally biased region" description="Acidic residues" evidence="4">
    <location>
        <begin position="733"/>
        <end position="742"/>
    </location>
</feature>
<sequence length="1033" mass="117526">MPVSRDYYFKLASEVPSERLEAASGLISDLTSENKREEWEYALNRLVKGLSSTRQSARVGFSMALTEVVREMINSKESGFSITSYLSLVKQCSEVKSSMKGKEERAALFGRLFGFQALLNSEVLFNKKHFDEDCVKEFVSDLIDLAVTKSWIRETSIYTLCQLIQRLKISYEGEEIYFHVLEKLHSTGVNSTVEGVAVYLSLDVDICRQFFERSKISGGWKNGDPLYSGNLQLLAKVLKDSEPVELAEEGDEETGKKKKSMKKSNWSPRLHFVWYILLEYFVKDSQSNHSQIHSKDTKKTSKQESTSKKRKLTSPSRVSLTEFWKIVVDETLFANKSSPERKYWGFEVLMKFLSELSSEEIHNLFTPNLMRCLVNQASQPDRMLNKLSTKVIRTIAEAASSDPKKISVLIRCLTDNSLHGSWNFDLLTKSKCIDSLIGSFNSKETSEETLAAFDDTKSVILNMFVSLSREGNEADESSDGKEKAQRWYLDKILAFVRNNKRFIEKSEKTKSSISDIVKSLISYGFFERPEKGTVSSNLRNVCKERLVSILSEILGFNKIDFSLWIISDILKNIKHMEKSSKYKNCIEFDEELDSVKSGIISKLNEIANSRNEKNKTYLFTFELIYSLVVFQIYLENEEAVSIVNELDLCYNQLSNAEGDLAEDPSIILTEIVLSFVSQKSGLLKKISFIIWESLLCSKNESGRVLLNTASLKLLYDVLEARENKEGQQLLFEGNDEFEEDVSGSEKSSNDEEEDSGDESDSNTDESGEDAEDDTDDKNIEDDVDKNTNSKLAEALGIPIDGSNEVKFDELDSEGSESDDSYESESMDDDQMMAIDDQLSKIFKERRNALAGVQTGNKRKEEVRDAKEHMSFFKSRILDLLVIFAKMQPNSHLNLSMIKPLVNLIQLTLDKDLGTKAHKIIKSQISKTRASSDDVKLYFEGDLDTYAQQLLDNIEWLHKSANTPKKSNQAYYLACNQSSIIAAKNLLMLDKKYLDSIIDFYSESMKKWASSNKSGMQPSMFFDFINWVNTIRGK</sequence>
<dbReference type="AlphaFoldDB" id="G8Y4S5"/>